<feature type="domain" description="HNH nuclease" evidence="1">
    <location>
        <begin position="323"/>
        <end position="374"/>
    </location>
</feature>
<proteinExistence type="predicted"/>
<dbReference type="AlphaFoldDB" id="A0A0X8NXJ5"/>
<accession>A0A0X8NXJ5</accession>
<evidence type="ECO:0000313" key="3">
    <source>
        <dbReference type="Proteomes" id="UP000060602"/>
    </source>
</evidence>
<evidence type="ECO:0000313" key="2">
    <source>
        <dbReference type="EMBL" id="AMG36135.1"/>
    </source>
</evidence>
<keyword evidence="2" id="KW-0378">Hydrolase</keyword>
<evidence type="ECO:0000259" key="1">
    <source>
        <dbReference type="Pfam" id="PF13391"/>
    </source>
</evidence>
<sequence>MDNPVYRSAMEGLQEMYGPLSGWQSNVGVRTNTSPKGKITLYHDRIAPGNKAELAVDPESMARATSQGKDEAEAFIKQLAQLTGRATLSHARYKWPRIGLAVDSDVEAVLEALQTLFNDVPSDAISSDPSPSYWWVSHNQMHRRELSGGYIWCPQTKKGGGARETWTNVSRVRRGDIVFSYAKTKLQAVGVALGDAQEASAPSEAYHSWNDAGWRVEIQWEALGSPLSPKEHWDEIGDLFPSVHSPLREDGGGNMTYLAALSVPLGLKLLDLIGMTDDDALANVDREMVKVSGVDKTEVERVYQARIGQGTYRKNVMSVERSCRVTGISNVDLLIASHIRPWRQSSNQQRLDGNNGLLLSPHVDKLFDSAWISFSNQGEILVATREVREVLIAWGIDPDMNVGRFNEHQEKYLAYHRDVLFSEKAKQPARSPRPGST</sequence>
<keyword evidence="2" id="KW-0255">Endonuclease</keyword>
<gene>
    <name evidence="2" type="ORF">AL504_08890</name>
</gene>
<dbReference type="Proteomes" id="UP000060602">
    <property type="component" value="Chromosome"/>
</dbReference>
<protein>
    <submittedName>
        <fullName evidence="2">HNH endonuclease</fullName>
    </submittedName>
</protein>
<organism evidence="2 3">
    <name type="scientific">Alcaligenes xylosoxydans xylosoxydans</name>
    <name type="common">Achromobacter xylosoxidans</name>
    <dbReference type="NCBI Taxonomy" id="85698"/>
    <lineage>
        <taxon>Bacteria</taxon>
        <taxon>Pseudomonadati</taxon>
        <taxon>Pseudomonadota</taxon>
        <taxon>Betaproteobacteria</taxon>
        <taxon>Burkholderiales</taxon>
        <taxon>Alcaligenaceae</taxon>
        <taxon>Achromobacter</taxon>
    </lineage>
</organism>
<dbReference type="Pfam" id="PF13391">
    <property type="entry name" value="HNH_2"/>
    <property type="match status" value="1"/>
</dbReference>
<keyword evidence="2" id="KW-0540">Nuclease</keyword>
<dbReference type="EMBL" id="CP014060">
    <property type="protein sequence ID" value="AMG36135.1"/>
    <property type="molecule type" value="Genomic_DNA"/>
</dbReference>
<dbReference type="RefSeq" id="WP_061071848.1">
    <property type="nucleotide sequence ID" value="NZ_CP014060.2"/>
</dbReference>
<dbReference type="GO" id="GO:0004519">
    <property type="term" value="F:endonuclease activity"/>
    <property type="evidence" value="ECO:0007669"/>
    <property type="project" value="UniProtKB-KW"/>
</dbReference>
<reference evidence="3" key="1">
    <citation type="submission" date="2015-12" db="EMBL/GenBank/DDBJ databases">
        <title>FDA dAtabase for Regulatory Grade micrObial Sequences (FDA-ARGOS): Supporting development and validation of Infectious Disease Dx tests.</title>
        <authorList>
            <person name="Case J."/>
            <person name="Tallon L."/>
            <person name="Sadzewicz L."/>
            <person name="Sengamalay N."/>
            <person name="Ott S."/>
            <person name="Godinez A."/>
            <person name="Nagaraj S."/>
            <person name="Nadendla S."/>
            <person name="Sichtig H."/>
        </authorList>
    </citation>
    <scope>NUCLEOTIDE SEQUENCE [LARGE SCALE GENOMIC DNA]</scope>
    <source>
        <strain evidence="3">FDAARGOS_147</strain>
    </source>
</reference>
<dbReference type="InterPro" id="IPR003615">
    <property type="entry name" value="HNH_nuc"/>
</dbReference>
<name>A0A0X8NXJ5_ALCXX</name>